<dbReference type="NCBIfam" id="TIGR03197">
    <property type="entry name" value="MnmC_Cterm"/>
    <property type="match status" value="1"/>
</dbReference>
<dbReference type="GO" id="GO:0004808">
    <property type="term" value="F:tRNA (5-methylaminomethyl-2-thiouridylate)(34)-methyltransferase activity"/>
    <property type="evidence" value="ECO:0007669"/>
    <property type="project" value="UniProtKB-EC"/>
</dbReference>
<keyword evidence="8 10" id="KW-0560">Oxidoreductase</keyword>
<dbReference type="InterPro" id="IPR017610">
    <property type="entry name" value="tRNA_S-uridine_synth_MnmC_C"/>
</dbReference>
<evidence type="ECO:0000259" key="12">
    <source>
        <dbReference type="Pfam" id="PF05430"/>
    </source>
</evidence>
<dbReference type="PANTHER" id="PTHR13847:SF283">
    <property type="entry name" value="TRNA 5-METHYLAMINOMETHYL-2-THIOURIDINE BIOSYNTHESIS BIFUNCTIONAL PROTEIN MNMC"/>
    <property type="match status" value="1"/>
</dbReference>
<dbReference type="AlphaFoldDB" id="A0A5P1R972"/>
<dbReference type="InterPro" id="IPR008471">
    <property type="entry name" value="MnmC-like_methylTransf"/>
</dbReference>
<comment type="subcellular location">
    <subcellularLocation>
        <location evidence="10">Cytoplasm</location>
    </subcellularLocation>
</comment>
<comment type="cofactor">
    <cofactor evidence="10">
        <name>FAD</name>
        <dbReference type="ChEBI" id="CHEBI:57692"/>
    </cofactor>
</comment>
<feature type="domain" description="FAD dependent oxidoreductase" evidence="11">
    <location>
        <begin position="261"/>
        <end position="627"/>
    </location>
</feature>
<dbReference type="Pfam" id="PF01266">
    <property type="entry name" value="DAO"/>
    <property type="match status" value="1"/>
</dbReference>
<name>A0A5P1R972_9GAMM</name>
<evidence type="ECO:0000256" key="1">
    <source>
        <dbReference type="ARBA" id="ARBA00022490"/>
    </source>
</evidence>
<evidence type="ECO:0000256" key="6">
    <source>
        <dbReference type="ARBA" id="ARBA00022694"/>
    </source>
</evidence>
<keyword evidence="3 10" id="KW-0285">Flavoprotein</keyword>
<evidence type="ECO:0000256" key="2">
    <source>
        <dbReference type="ARBA" id="ARBA00022603"/>
    </source>
</evidence>
<dbReference type="GO" id="GO:0032259">
    <property type="term" value="P:methylation"/>
    <property type="evidence" value="ECO:0007669"/>
    <property type="project" value="UniProtKB-KW"/>
</dbReference>
<keyword evidence="6 10" id="KW-0819">tRNA processing</keyword>
<dbReference type="PANTHER" id="PTHR13847">
    <property type="entry name" value="SARCOSINE DEHYDROGENASE-RELATED"/>
    <property type="match status" value="1"/>
</dbReference>
<keyword evidence="2 10" id="KW-0489">Methyltransferase</keyword>
<feature type="domain" description="MnmC-like methyltransferase" evidence="12">
    <location>
        <begin position="110"/>
        <end position="233"/>
    </location>
</feature>
<dbReference type="Proteomes" id="UP000324760">
    <property type="component" value="Chromosome"/>
</dbReference>
<reference evidence="13 14" key="1">
    <citation type="journal article" date="2019" name="Biochem. Eng. J.">
        <title>Metabolic engineering of the marine bacteria Neptunomonas concharum for the production of acetoin and meso-2,3-butanediol from acetate.</title>
        <authorList>
            <person name="Li W."/>
            <person name="Pu N."/>
            <person name="Liu C.-X."/>
            <person name="Yuan Q.-P."/>
            <person name="Li Z.-J."/>
        </authorList>
    </citation>
    <scope>NUCLEOTIDE SEQUENCE [LARGE SCALE GENOMIC DNA]</scope>
    <source>
        <strain evidence="13 14">JCM17730</strain>
    </source>
</reference>
<dbReference type="KEGG" id="ncu:F0U83_03455"/>
<dbReference type="Gene3D" id="3.30.9.10">
    <property type="entry name" value="D-Amino Acid Oxidase, subunit A, domain 2"/>
    <property type="match status" value="1"/>
</dbReference>
<comment type="similarity">
    <text evidence="10">In the C-terminal section; belongs to the DAO family.</text>
</comment>
<dbReference type="EMBL" id="CP043869">
    <property type="protein sequence ID" value="QEQ95835.1"/>
    <property type="molecule type" value="Genomic_DNA"/>
</dbReference>
<sequence>MQPKHASIRWQDGKPFSESFCDIYFSQHDGMAETQHVFIDGNRLTERFAKVSSTNFIIAETGFGTGSNLLTTLTLLSKLHPAQPSQLHFISTELYPLSRKDLQKSLELLPELKHFSDQLLSQYPPVVKGMHRFIFDHGRFYLTLCIGDATTSFRQIDSSIDAWFLDGFAPSQNPEMWSTELFREIGRLSCADKPSTLATFTSAGFVRRGLSDVGFEMRKAKGFGKKREMLTGTFSTLPPTSDYSVQPWFKLPKNQKPNTAIVIGAGLAGCATAEALARRGINVSLLEKNNGICQEASGNRQGALYAKLPIQPTLSGEFHLCGLEYSLRLLEMYQCLDGSIAEQCGLLQLATQPKEVERQKATVESGFYDAETVRLLSAEEASDIAGSLIKHPALWFPRAGWAYPKGVCDALIQSPFIDLQTHCHIIEIKQLPSGEWQVTDSKGSIYQASTLVVASASEAASFQPLQHLPLKNIRGQVSIAPEPNSTPTLKTVVCGDGYISPSKEGLYSFGATFDLRDPETGIRPSDHTKNLATLSAALPNLANQLTTPDTWQGKVGFRCTTPDYLPIAGPAPQADAYLQRYAKLKDDKNWKFENMEPPLHSNLYINTGHGSKGLITAPLASEYLASLISGEPLPISRNIVNALHPARFLVKDLIRGR</sequence>
<keyword evidence="9 10" id="KW-0511">Multifunctional enzyme</keyword>
<dbReference type="SUPFAM" id="SSF51905">
    <property type="entry name" value="FAD/NAD(P)-binding domain"/>
    <property type="match status" value="1"/>
</dbReference>
<dbReference type="HAMAP" id="MF_01102">
    <property type="entry name" value="MnmC"/>
    <property type="match status" value="1"/>
</dbReference>
<accession>A0A5P1R972</accession>
<keyword evidence="7 10" id="KW-0274">FAD</keyword>
<dbReference type="EC" id="1.5.-.-" evidence="10"/>
<dbReference type="InterPro" id="IPR036188">
    <property type="entry name" value="FAD/NAD-bd_sf"/>
</dbReference>
<dbReference type="NCBIfam" id="NF033855">
    <property type="entry name" value="tRNA_MNMC2"/>
    <property type="match status" value="1"/>
</dbReference>
<organism evidence="13 14">
    <name type="scientific">Neptunomonas concharum</name>
    <dbReference type="NCBI Taxonomy" id="1031538"/>
    <lineage>
        <taxon>Bacteria</taxon>
        <taxon>Pseudomonadati</taxon>
        <taxon>Pseudomonadota</taxon>
        <taxon>Gammaproteobacteria</taxon>
        <taxon>Oceanospirillales</taxon>
        <taxon>Oceanospirillaceae</taxon>
        <taxon>Neptunomonas</taxon>
    </lineage>
</organism>
<comment type="similarity">
    <text evidence="10">In the N-terminal section; belongs to the methyltransferase superfamily. tRNA (mnm(5)s(2)U34)-methyltransferase family.</text>
</comment>
<feature type="region of interest" description="FAD-dependent cmnm(5)s(2)U34 oxidoreductase" evidence="10">
    <location>
        <begin position="263"/>
        <end position="657"/>
    </location>
</feature>
<keyword evidence="1 10" id="KW-0963">Cytoplasm</keyword>
<evidence type="ECO:0000256" key="7">
    <source>
        <dbReference type="ARBA" id="ARBA00022827"/>
    </source>
</evidence>
<dbReference type="OrthoDB" id="9786494at2"/>
<dbReference type="InterPro" id="IPR047785">
    <property type="entry name" value="tRNA_MNMC2"/>
</dbReference>
<protein>
    <recommendedName>
        <fullName evidence="10">tRNA 5-methylaminomethyl-2-thiouridine biosynthesis bifunctional protein MnmC</fullName>
        <shortName evidence="10">tRNA mnm(5)s(2)U biosynthesis bifunctional protein</shortName>
    </recommendedName>
    <domain>
        <recommendedName>
            <fullName evidence="10">tRNA (mnm(5)s(2)U34)-methyltransferase</fullName>
            <ecNumber evidence="10">2.1.1.61</ecNumber>
        </recommendedName>
    </domain>
    <domain>
        <recommendedName>
            <fullName evidence="10">FAD-dependent cmnm(5)s(2)U34 oxidoreductase</fullName>
            <ecNumber evidence="10">1.5.-.-</ecNumber>
        </recommendedName>
    </domain>
</protein>
<dbReference type="RefSeq" id="WP_138986539.1">
    <property type="nucleotide sequence ID" value="NZ_CP043869.1"/>
</dbReference>
<keyword evidence="5 10" id="KW-0949">S-adenosyl-L-methionine</keyword>
<gene>
    <name evidence="10 13" type="primary">mnmC</name>
    <name evidence="13" type="ORF">F0U83_03455</name>
</gene>
<evidence type="ECO:0000256" key="10">
    <source>
        <dbReference type="HAMAP-Rule" id="MF_01102"/>
    </source>
</evidence>
<dbReference type="GO" id="GO:0002098">
    <property type="term" value="P:tRNA wobble uridine modification"/>
    <property type="evidence" value="ECO:0007669"/>
    <property type="project" value="TreeGrafter"/>
</dbReference>
<proteinExistence type="inferred from homology"/>
<evidence type="ECO:0000256" key="8">
    <source>
        <dbReference type="ARBA" id="ARBA00023002"/>
    </source>
</evidence>
<dbReference type="GO" id="GO:0050660">
    <property type="term" value="F:flavin adenine dinucleotide binding"/>
    <property type="evidence" value="ECO:0007669"/>
    <property type="project" value="UniProtKB-UniRule"/>
</dbReference>
<dbReference type="Gene3D" id="3.40.50.150">
    <property type="entry name" value="Vaccinia Virus protein VP39"/>
    <property type="match status" value="1"/>
</dbReference>
<evidence type="ECO:0000313" key="13">
    <source>
        <dbReference type="EMBL" id="QEQ95835.1"/>
    </source>
</evidence>
<feature type="region of interest" description="tRNA (mnm(5)s(2)U34)-methyltransferase" evidence="10">
    <location>
        <begin position="1"/>
        <end position="235"/>
    </location>
</feature>
<dbReference type="GO" id="GO:0016645">
    <property type="term" value="F:oxidoreductase activity, acting on the CH-NH group of donors"/>
    <property type="evidence" value="ECO:0007669"/>
    <property type="project" value="InterPro"/>
</dbReference>
<dbReference type="SUPFAM" id="SSF54373">
    <property type="entry name" value="FAD-linked reductases, C-terminal domain"/>
    <property type="match status" value="1"/>
</dbReference>
<dbReference type="InterPro" id="IPR023032">
    <property type="entry name" value="tRNA_MAMT_biosynth_bifunc_MnmC"/>
</dbReference>
<evidence type="ECO:0000256" key="4">
    <source>
        <dbReference type="ARBA" id="ARBA00022679"/>
    </source>
</evidence>
<comment type="function">
    <text evidence="10">Catalyzes the last two steps in the biosynthesis of 5-methylaminomethyl-2-thiouridine (mnm(5)s(2)U) at the wobble position (U34) in tRNA. Catalyzes the FAD-dependent demodification of cmnm(5)s(2)U34 to nm(5)s(2)U34, followed by the transfer of a methyl group from S-adenosyl-L-methionine to nm(5)s(2)U34, to form mnm(5)s(2)U34.</text>
</comment>
<evidence type="ECO:0000256" key="3">
    <source>
        <dbReference type="ARBA" id="ARBA00022630"/>
    </source>
</evidence>
<comment type="catalytic activity">
    <reaction evidence="10">
        <text>5-aminomethyl-2-thiouridine(34) in tRNA + S-adenosyl-L-methionine = 5-methylaminomethyl-2-thiouridine(34) in tRNA + S-adenosyl-L-homocysteine + H(+)</text>
        <dbReference type="Rhea" id="RHEA:19569"/>
        <dbReference type="Rhea" id="RHEA-COMP:10195"/>
        <dbReference type="Rhea" id="RHEA-COMP:10197"/>
        <dbReference type="ChEBI" id="CHEBI:15378"/>
        <dbReference type="ChEBI" id="CHEBI:57856"/>
        <dbReference type="ChEBI" id="CHEBI:59789"/>
        <dbReference type="ChEBI" id="CHEBI:74454"/>
        <dbReference type="ChEBI" id="CHEBI:74455"/>
        <dbReference type="EC" id="2.1.1.61"/>
    </reaction>
</comment>
<evidence type="ECO:0000259" key="11">
    <source>
        <dbReference type="Pfam" id="PF01266"/>
    </source>
</evidence>
<evidence type="ECO:0000256" key="9">
    <source>
        <dbReference type="ARBA" id="ARBA00023268"/>
    </source>
</evidence>
<evidence type="ECO:0000313" key="14">
    <source>
        <dbReference type="Proteomes" id="UP000324760"/>
    </source>
</evidence>
<dbReference type="GO" id="GO:0005737">
    <property type="term" value="C:cytoplasm"/>
    <property type="evidence" value="ECO:0007669"/>
    <property type="project" value="UniProtKB-SubCell"/>
</dbReference>
<dbReference type="EC" id="2.1.1.61" evidence="10"/>
<dbReference type="Pfam" id="PF05430">
    <property type="entry name" value="Methyltransf_30"/>
    <property type="match status" value="1"/>
</dbReference>
<dbReference type="InterPro" id="IPR006076">
    <property type="entry name" value="FAD-dep_OxRdtase"/>
</dbReference>
<evidence type="ECO:0000256" key="5">
    <source>
        <dbReference type="ARBA" id="ARBA00022691"/>
    </source>
</evidence>
<dbReference type="InterPro" id="IPR029063">
    <property type="entry name" value="SAM-dependent_MTases_sf"/>
</dbReference>
<dbReference type="NCBIfam" id="NF002481">
    <property type="entry name" value="PRK01747.1-2"/>
    <property type="match status" value="1"/>
</dbReference>
<dbReference type="Gene3D" id="3.50.50.60">
    <property type="entry name" value="FAD/NAD(P)-binding domain"/>
    <property type="match status" value="1"/>
</dbReference>
<keyword evidence="4 10" id="KW-0808">Transferase</keyword>
<keyword evidence="14" id="KW-1185">Reference proteome</keyword>